<accession>A0ABN2AWK3</accession>
<dbReference type="SMART" id="SM00530">
    <property type="entry name" value="HTH_XRE"/>
    <property type="match status" value="1"/>
</dbReference>
<reference evidence="2 3" key="1">
    <citation type="journal article" date="2019" name="Int. J. Syst. Evol. Microbiol.">
        <title>The Global Catalogue of Microorganisms (GCM) 10K type strain sequencing project: providing services to taxonomists for standard genome sequencing and annotation.</title>
        <authorList>
            <consortium name="The Broad Institute Genomics Platform"/>
            <consortium name="The Broad Institute Genome Sequencing Center for Infectious Disease"/>
            <person name="Wu L."/>
            <person name="Ma J."/>
        </authorList>
    </citation>
    <scope>NUCLEOTIDE SEQUENCE [LARGE SCALE GENOMIC DNA]</scope>
    <source>
        <strain evidence="2 3">JCM 14942</strain>
    </source>
</reference>
<dbReference type="Pfam" id="PF01381">
    <property type="entry name" value="HTH_3"/>
    <property type="match status" value="1"/>
</dbReference>
<dbReference type="PROSITE" id="PS50943">
    <property type="entry name" value="HTH_CROC1"/>
    <property type="match status" value="1"/>
</dbReference>
<dbReference type="Gene3D" id="1.10.260.40">
    <property type="entry name" value="lambda repressor-like DNA-binding domains"/>
    <property type="match status" value="1"/>
</dbReference>
<protein>
    <recommendedName>
        <fullName evidence="1">HTH cro/C1-type domain-containing protein</fullName>
    </recommendedName>
</protein>
<gene>
    <name evidence="2" type="ORF">GCM10009788_34140</name>
</gene>
<dbReference type="SUPFAM" id="SSF47413">
    <property type="entry name" value="lambda repressor-like DNA-binding domains"/>
    <property type="match status" value="1"/>
</dbReference>
<evidence type="ECO:0000313" key="3">
    <source>
        <dbReference type="Proteomes" id="UP001500842"/>
    </source>
</evidence>
<dbReference type="InterPro" id="IPR010982">
    <property type="entry name" value="Lambda_DNA-bd_dom_sf"/>
</dbReference>
<dbReference type="CDD" id="cd00093">
    <property type="entry name" value="HTH_XRE"/>
    <property type="match status" value="1"/>
</dbReference>
<dbReference type="Proteomes" id="UP001500842">
    <property type="component" value="Unassembled WGS sequence"/>
</dbReference>
<name>A0ABN2AWK3_9ACTN</name>
<proteinExistence type="predicted"/>
<organism evidence="2 3">
    <name type="scientific">Nocardioides humi</name>
    <dbReference type="NCBI Taxonomy" id="449461"/>
    <lineage>
        <taxon>Bacteria</taxon>
        <taxon>Bacillati</taxon>
        <taxon>Actinomycetota</taxon>
        <taxon>Actinomycetes</taxon>
        <taxon>Propionibacteriales</taxon>
        <taxon>Nocardioidaceae</taxon>
        <taxon>Nocardioides</taxon>
    </lineage>
</organism>
<evidence type="ECO:0000259" key="1">
    <source>
        <dbReference type="PROSITE" id="PS50943"/>
    </source>
</evidence>
<comment type="caution">
    <text evidence="2">The sequence shown here is derived from an EMBL/GenBank/DDBJ whole genome shotgun (WGS) entry which is preliminary data.</text>
</comment>
<dbReference type="EMBL" id="BAAAOR010000025">
    <property type="protein sequence ID" value="GAA1527931.1"/>
    <property type="molecule type" value="Genomic_DNA"/>
</dbReference>
<feature type="domain" description="HTH cro/C1-type" evidence="1">
    <location>
        <begin position="57"/>
        <end position="117"/>
    </location>
</feature>
<keyword evidence="3" id="KW-1185">Reference proteome</keyword>
<sequence length="129" mass="13603">MGALCAVLLHRLILSWPYSHTSMLDQSGALGQSGQVQDPRRTSPAWAAYAREIGHALKRARAAAGCSQRAVATRAGIATQTYQKYEKGESKPGTPLNPELLTLVAVSQALGITIADLLPPGAPDLTVGR</sequence>
<dbReference type="InterPro" id="IPR001387">
    <property type="entry name" value="Cro/C1-type_HTH"/>
</dbReference>
<evidence type="ECO:0000313" key="2">
    <source>
        <dbReference type="EMBL" id="GAA1527931.1"/>
    </source>
</evidence>